<evidence type="ECO:0000256" key="2">
    <source>
        <dbReference type="SAM" id="MobiDB-lite"/>
    </source>
</evidence>
<keyword evidence="4" id="KW-1185">Reference proteome</keyword>
<evidence type="ECO:0000313" key="3">
    <source>
        <dbReference type="EMBL" id="MDH4571915.1"/>
    </source>
</evidence>
<dbReference type="CDD" id="cd13602">
    <property type="entry name" value="PBP2_TRAP_BpDctp6_7"/>
    <property type="match status" value="1"/>
</dbReference>
<dbReference type="InterPro" id="IPR018389">
    <property type="entry name" value="DctP_fam"/>
</dbReference>
<keyword evidence="1" id="KW-0732">Signal</keyword>
<proteinExistence type="predicted"/>
<dbReference type="PANTHER" id="PTHR33376">
    <property type="match status" value="1"/>
</dbReference>
<dbReference type="EMBL" id="PGFS01000001">
    <property type="protein sequence ID" value="MDH4571915.1"/>
    <property type="molecule type" value="Genomic_DNA"/>
</dbReference>
<dbReference type="NCBIfam" id="NF037995">
    <property type="entry name" value="TRAP_S1"/>
    <property type="match status" value="1"/>
</dbReference>
<dbReference type="InterPro" id="IPR038404">
    <property type="entry name" value="TRAP_DctP_sf"/>
</dbReference>
<evidence type="ECO:0000256" key="1">
    <source>
        <dbReference type="ARBA" id="ARBA00022729"/>
    </source>
</evidence>
<dbReference type="Pfam" id="PF03480">
    <property type="entry name" value="DctP"/>
    <property type="match status" value="1"/>
</dbReference>
<sequence length="368" mass="39923">MPKICQGDATIQNSRSDPKGCLPVAHDNNNSQESNMQATLSRLAACGTAAVLSLATFGVQAATQLMIVTPWPEGNFQVKTLNQFADAVKEATDGEVELDIHAGGDLGLKGPELLSAVRDGIVQGADMLLTQQVGEAPLLGIESVPYLTRNQDDAALLRNTAWPYYEAVAAEFNQKFLYTVPWPGQGVFTQQPVKTVDDLAGVKLRTVDKNGTEFFKALGASPVQMPWGEVVPALASGAIDGVTTSTPSGVDGSFWEFTDYFNKLDWQLAPDVVSINLDAWNSLTDEQQQTIESLARKMEPRFQQISQDEDTRNAKILADHGIHMSAPDAALSAQLTEAAQPQWQQFRDTAGPKADELMTRYLEARDAP</sequence>
<comment type="caution">
    <text evidence="3">The sequence shown here is derived from an EMBL/GenBank/DDBJ whole genome shotgun (WGS) entry which is preliminary data.</text>
</comment>
<dbReference type="Gene3D" id="3.40.190.170">
    <property type="entry name" value="Bacterial extracellular solute-binding protein, family 7"/>
    <property type="match status" value="1"/>
</dbReference>
<dbReference type="PANTHER" id="PTHR33376:SF4">
    <property type="entry name" value="SIALIC ACID-BINDING PERIPLASMIC PROTEIN SIAP"/>
    <property type="match status" value="1"/>
</dbReference>
<reference evidence="3" key="2">
    <citation type="submission" date="2017-11" db="EMBL/GenBank/DDBJ databases">
        <authorList>
            <person name="Das S.K."/>
        </authorList>
    </citation>
    <scope>NUCLEOTIDE SEQUENCE</scope>
    <source>
        <strain evidence="3">S4-41</strain>
    </source>
</reference>
<gene>
    <name evidence="3" type="ORF">CUR86_05155</name>
</gene>
<feature type="region of interest" description="Disordered" evidence="2">
    <location>
        <begin position="1"/>
        <end position="20"/>
    </location>
</feature>
<reference evidence="3" key="1">
    <citation type="journal article" date="2015" name="Antonie Van Leeuwenhoek">
        <title>Comparative 16S rRNA signatures and multilocus sequence analysis for the genus Salinicola and description of Salinicola acroporae sp. nov., isolated from coral Acropora digitifera.</title>
        <authorList>
            <person name="Lepcha R.T."/>
            <person name="Poddar A."/>
            <person name="Schumann P."/>
            <person name="Das S.K."/>
        </authorList>
    </citation>
    <scope>NUCLEOTIDE SEQUENCE</scope>
    <source>
        <strain evidence="3">S4-41</strain>
    </source>
</reference>
<accession>A0ABT6I2L5</accession>
<protein>
    <submittedName>
        <fullName evidence="3">C4-dicarboxylate ABC transporter substrate-binding protein</fullName>
    </submittedName>
</protein>
<name>A0ABT6I2L5_9GAMM</name>
<evidence type="ECO:0000313" key="4">
    <source>
        <dbReference type="Proteomes" id="UP001162135"/>
    </source>
</evidence>
<organism evidence="3 4">
    <name type="scientific">Salinicola acroporae</name>
    <dbReference type="NCBI Taxonomy" id="1541440"/>
    <lineage>
        <taxon>Bacteria</taxon>
        <taxon>Pseudomonadati</taxon>
        <taxon>Pseudomonadota</taxon>
        <taxon>Gammaproteobacteria</taxon>
        <taxon>Oceanospirillales</taxon>
        <taxon>Halomonadaceae</taxon>
        <taxon>Salinicola</taxon>
    </lineage>
</organism>
<dbReference type="Proteomes" id="UP001162135">
    <property type="component" value="Unassembled WGS sequence"/>
</dbReference>
<dbReference type="SUPFAM" id="SSF53850">
    <property type="entry name" value="Periplasmic binding protein-like II"/>
    <property type="match status" value="1"/>
</dbReference>